<reference evidence="2" key="1">
    <citation type="submission" date="2021-01" db="EMBL/GenBank/DDBJ databases">
        <authorList>
            <person name="Corre E."/>
            <person name="Pelletier E."/>
            <person name="Niang G."/>
            <person name="Scheremetjew M."/>
            <person name="Finn R."/>
            <person name="Kale V."/>
            <person name="Holt S."/>
            <person name="Cochrane G."/>
            <person name="Meng A."/>
            <person name="Brown T."/>
            <person name="Cohen L."/>
        </authorList>
    </citation>
    <scope>NUCLEOTIDE SEQUENCE</scope>
    <source>
        <strain evidence="2">CCMP1594</strain>
    </source>
</reference>
<dbReference type="EMBL" id="HBJA01087024">
    <property type="protein sequence ID" value="CAE0819163.1"/>
    <property type="molecule type" value="Transcribed_RNA"/>
</dbReference>
<sequence>MDPEPPFGMEYGKHYEFADLQCWVEYIGHYKLKGISAADSPGEHLYQIIPFGLQARAFGGLRLDAEEVASATPAPGHVAPGLAVPGLALGRRDSRRSDMSPRSGVKPNLTARSNRLAALNMIYSDMEDEELHQLGANKV</sequence>
<protein>
    <submittedName>
        <fullName evidence="2">Uncharacterized protein</fullName>
    </submittedName>
</protein>
<dbReference type="EMBL" id="HBJA01087017">
    <property type="protein sequence ID" value="CAE0819162.1"/>
    <property type="molecule type" value="Transcribed_RNA"/>
</dbReference>
<evidence type="ECO:0000313" key="1">
    <source>
        <dbReference type="EMBL" id="CAE0819162.1"/>
    </source>
</evidence>
<evidence type="ECO:0000313" key="2">
    <source>
        <dbReference type="EMBL" id="CAE0819163.1"/>
    </source>
</evidence>
<gene>
    <name evidence="1" type="ORF">EGYM00163_LOCUS30331</name>
    <name evidence="2" type="ORF">EGYM00163_LOCUS30332</name>
</gene>
<name>A0A6T2C980_9EUGL</name>
<accession>A0A6T2C980</accession>
<dbReference type="AlphaFoldDB" id="A0A6T2C980"/>
<organism evidence="2">
    <name type="scientific">Eutreptiella gymnastica</name>
    <dbReference type="NCBI Taxonomy" id="73025"/>
    <lineage>
        <taxon>Eukaryota</taxon>
        <taxon>Discoba</taxon>
        <taxon>Euglenozoa</taxon>
        <taxon>Euglenida</taxon>
        <taxon>Spirocuta</taxon>
        <taxon>Euglenophyceae</taxon>
        <taxon>Eutreptiales</taxon>
        <taxon>Eutreptiaceae</taxon>
        <taxon>Eutreptiella</taxon>
    </lineage>
</organism>
<proteinExistence type="predicted"/>